<dbReference type="Gene3D" id="3.90.226.10">
    <property type="entry name" value="2-enoyl-CoA Hydratase, Chain A, domain 1"/>
    <property type="match status" value="1"/>
</dbReference>
<dbReference type="SUPFAM" id="SSF52096">
    <property type="entry name" value="ClpP/crotonase"/>
    <property type="match status" value="1"/>
</dbReference>
<dbReference type="Proteomes" id="UP000789707">
    <property type="component" value="Unassembled WGS sequence"/>
</dbReference>
<feature type="domain" description="Tail specific protease" evidence="1">
    <location>
        <begin position="108"/>
        <end position="312"/>
    </location>
</feature>
<dbReference type="EMBL" id="CAKKNS010000012">
    <property type="protein sequence ID" value="CAH0417543.1"/>
    <property type="molecule type" value="Genomic_DNA"/>
</dbReference>
<dbReference type="Pfam" id="PF03572">
    <property type="entry name" value="Peptidase_S41"/>
    <property type="match status" value="1"/>
</dbReference>
<evidence type="ECO:0000259" key="1">
    <source>
        <dbReference type="SMART" id="SM00245"/>
    </source>
</evidence>
<dbReference type="InterPro" id="IPR029045">
    <property type="entry name" value="ClpP/crotonase-like_dom_sf"/>
</dbReference>
<evidence type="ECO:0000313" key="3">
    <source>
        <dbReference type="Proteomes" id="UP000789707"/>
    </source>
</evidence>
<name>A0ABM8Z8K2_9LACO</name>
<gene>
    <name evidence="2" type="ORF">WFA24289_01885</name>
</gene>
<accession>A0ABM8Z8K2</accession>
<comment type="caution">
    <text evidence="2">The sequence shown here is derived from an EMBL/GenBank/DDBJ whole genome shotgun (WGS) entry which is preliminary data.</text>
</comment>
<dbReference type="InterPro" id="IPR005151">
    <property type="entry name" value="Tail-specific_protease"/>
</dbReference>
<dbReference type="PANTHER" id="PTHR32060">
    <property type="entry name" value="TAIL-SPECIFIC PROTEASE"/>
    <property type="match status" value="1"/>
</dbReference>
<protein>
    <recommendedName>
        <fullName evidence="1">Tail specific protease domain-containing protein</fullName>
    </recommendedName>
</protein>
<reference evidence="2 3" key="1">
    <citation type="submission" date="2021-11" db="EMBL/GenBank/DDBJ databases">
        <authorList>
            <person name="Depoorter E."/>
        </authorList>
    </citation>
    <scope>NUCLEOTIDE SEQUENCE [LARGE SCALE GENOMIC DNA]</scope>
    <source>
        <strain evidence="2 3">LMG 24289</strain>
    </source>
</reference>
<organism evidence="2 3">
    <name type="scientific">Periweissella fabaria</name>
    <dbReference type="NCBI Taxonomy" id="546157"/>
    <lineage>
        <taxon>Bacteria</taxon>
        <taxon>Bacillati</taxon>
        <taxon>Bacillota</taxon>
        <taxon>Bacilli</taxon>
        <taxon>Lactobacillales</taxon>
        <taxon>Lactobacillaceae</taxon>
        <taxon>Periweissella</taxon>
    </lineage>
</organism>
<proteinExistence type="predicted"/>
<dbReference type="PANTHER" id="PTHR32060:SF30">
    <property type="entry name" value="CARBOXY-TERMINAL PROCESSING PROTEASE CTPA"/>
    <property type="match status" value="1"/>
</dbReference>
<sequence length="326" mass="36272">MFKKGVFLKKRKLLISLAVSLLVILSGGIYIGYQYGPNFNFYLVPPTPKRDAMYALNRILSTGIYSENQTQKNKLRKISNEISKKNNYKEIYPLLEQALLIKGGKHSSLVTSKENKKDVSQYKEPIVNVKNKILYVHLPEFVGSKEQAKEYATTVYHGITKQKYIGAIIDLSNNRGGDIGPMLAGISPIIPNGKLFETINADGKSTTVTFQGSVTNNMGTKIDLGKVKKVTKLPVAVILNRWTASSGELTILALKNNLNVKTFGSNSAGYTSINNTYTMYNGTQLNITTDKIKKNNGQVLFNKKIKPDIMTEESLVKAKEWVANHN</sequence>
<evidence type="ECO:0000313" key="2">
    <source>
        <dbReference type="EMBL" id="CAH0417543.1"/>
    </source>
</evidence>
<keyword evidence="3" id="KW-1185">Reference proteome</keyword>
<dbReference type="RefSeq" id="WP_230097564.1">
    <property type="nucleotide sequence ID" value="NZ_CAKKNS010000012.1"/>
</dbReference>
<dbReference type="SMART" id="SM00245">
    <property type="entry name" value="TSPc"/>
    <property type="match status" value="1"/>
</dbReference>